<evidence type="ECO:0000313" key="2">
    <source>
        <dbReference type="EMBL" id="AYV82597.1"/>
    </source>
</evidence>
<dbReference type="PRINTS" id="PR00633">
    <property type="entry name" value="RCCNDNSATION"/>
</dbReference>
<dbReference type="PANTHER" id="PTHR45982:SF1">
    <property type="entry name" value="REGULATOR OF CHROMOSOME CONDENSATION"/>
    <property type="match status" value="1"/>
</dbReference>
<dbReference type="InterPro" id="IPR051553">
    <property type="entry name" value="Ran_GTPase-activating"/>
</dbReference>
<dbReference type="PANTHER" id="PTHR45982">
    <property type="entry name" value="REGULATOR OF CHROMOSOME CONDENSATION"/>
    <property type="match status" value="1"/>
</dbReference>
<name>A0A3G5A5T7_9VIRU</name>
<dbReference type="Pfam" id="PF00415">
    <property type="entry name" value="RCC1"/>
    <property type="match status" value="1"/>
</dbReference>
<keyword evidence="1" id="KW-1133">Transmembrane helix</keyword>
<dbReference type="GO" id="GO:0005085">
    <property type="term" value="F:guanyl-nucleotide exchange factor activity"/>
    <property type="evidence" value="ECO:0007669"/>
    <property type="project" value="TreeGrafter"/>
</dbReference>
<accession>A0A3G5A5T7</accession>
<dbReference type="SUPFAM" id="SSF50985">
    <property type="entry name" value="RCC1/BLIP-II"/>
    <property type="match status" value="2"/>
</dbReference>
<dbReference type="InterPro" id="IPR009091">
    <property type="entry name" value="RCC1/BLIP-II"/>
</dbReference>
<protein>
    <submittedName>
        <fullName evidence="2">Chromosome condensation regulator</fullName>
    </submittedName>
</protein>
<dbReference type="EMBL" id="MK072383">
    <property type="protein sequence ID" value="AYV82597.1"/>
    <property type="molecule type" value="Genomic_DNA"/>
</dbReference>
<organism evidence="2">
    <name type="scientific">Hyperionvirus sp</name>
    <dbReference type="NCBI Taxonomy" id="2487770"/>
    <lineage>
        <taxon>Viruses</taxon>
        <taxon>Varidnaviria</taxon>
        <taxon>Bamfordvirae</taxon>
        <taxon>Nucleocytoviricota</taxon>
        <taxon>Megaviricetes</taxon>
        <taxon>Imitervirales</taxon>
        <taxon>Mimiviridae</taxon>
        <taxon>Klosneuvirinae</taxon>
    </lineage>
</organism>
<gene>
    <name evidence="2" type="ORF">Hyperionvirus1_176</name>
</gene>
<dbReference type="Gene3D" id="2.130.10.30">
    <property type="entry name" value="Regulator of chromosome condensation 1/beta-lactamase-inhibitor protein II"/>
    <property type="match status" value="3"/>
</dbReference>
<dbReference type="PROSITE" id="PS50012">
    <property type="entry name" value="RCC1_3"/>
    <property type="match status" value="1"/>
</dbReference>
<reference evidence="2" key="1">
    <citation type="submission" date="2018-10" db="EMBL/GenBank/DDBJ databases">
        <title>Hidden diversity of soil giant viruses.</title>
        <authorList>
            <person name="Schulz F."/>
            <person name="Alteio L."/>
            <person name="Goudeau D."/>
            <person name="Ryan E.M."/>
            <person name="Malmstrom R.R."/>
            <person name="Blanchard J."/>
            <person name="Woyke T."/>
        </authorList>
    </citation>
    <scope>NUCLEOTIDE SEQUENCE</scope>
    <source>
        <strain evidence="2">HYV1</strain>
    </source>
</reference>
<evidence type="ECO:0000256" key="1">
    <source>
        <dbReference type="SAM" id="Phobius"/>
    </source>
</evidence>
<sequence length="517" mass="58201">MRGAGLMNIVTRIRKLPIPLIYAVSTFNPRILFVFGREQLVKFDWFLLMRNNFGLIYSKGECTNEEIMMVYLKKCLGRKSNIFVTAHSSSVLRGGRLMRCGINRYGGLGVGDCKDRLTFEEVGVKNIVEVKGNEHYSFIRLGDGTVMSCGLNVYGQLGHGDYRGRERFTEVKGVGKDVEEIICRTFHVIIRLRDGTLMVCGTHEPRELYRRRNNKTVFEEIRGIPKNVEKVMSGEHHIIIKLADGRLMSCGANANGQLGLGDFVNREEFCEVKGIGRDVEAVACGNYHSVVRFKDGSLMSCGYNMQGQLGLGDMIQINVFTKINWLVGNIVEVYCRDFYTIIRFADGTLMTSYLNLLGPLCFVHNRSQSIFYEIKEIPKNIVEVIWSGSAIIIRLTDGTLMHCPTNYTLGSALWMANNKFLEIKGIGKNIAEVALSSTHIIVRFTDGRLMAYGINESGQLRLGHTEDRDVFEVIKKSKPDDEKRKRRLKRLLMVVGGVIAVGVVIKITRHGGVSDNK</sequence>
<keyword evidence="1" id="KW-0472">Membrane</keyword>
<dbReference type="InterPro" id="IPR000408">
    <property type="entry name" value="Reg_chr_condens"/>
</dbReference>
<keyword evidence="1" id="KW-0812">Transmembrane</keyword>
<proteinExistence type="predicted"/>
<feature type="transmembrane region" description="Helical" evidence="1">
    <location>
        <begin position="491"/>
        <end position="508"/>
    </location>
</feature>